<keyword evidence="2" id="KW-0732">Signal</keyword>
<organism evidence="4 5">
    <name type="scientific">Psychroserpens ponticola</name>
    <dbReference type="NCBI Taxonomy" id="2932268"/>
    <lineage>
        <taxon>Bacteria</taxon>
        <taxon>Pseudomonadati</taxon>
        <taxon>Bacteroidota</taxon>
        <taxon>Flavobacteriia</taxon>
        <taxon>Flavobacteriales</taxon>
        <taxon>Flavobacteriaceae</taxon>
        <taxon>Psychroserpens</taxon>
    </lineage>
</organism>
<evidence type="ECO:0000256" key="1">
    <source>
        <dbReference type="PROSITE-ProRule" id="PRU00278"/>
    </source>
</evidence>
<dbReference type="EMBL" id="CP116221">
    <property type="protein sequence ID" value="WCO03298.1"/>
    <property type="molecule type" value="Genomic_DNA"/>
</dbReference>
<dbReference type="EC" id="5.2.1.8" evidence="4"/>
<dbReference type="InterPro" id="IPR000297">
    <property type="entry name" value="PPIase_PpiC"/>
</dbReference>
<feature type="domain" description="PpiC" evidence="3">
    <location>
        <begin position="94"/>
        <end position="163"/>
    </location>
</feature>
<name>A0ABY7S2D8_9FLAO</name>
<keyword evidence="1" id="KW-0697">Rotamase</keyword>
<dbReference type="RefSeq" id="WP_249994474.1">
    <property type="nucleotide sequence ID" value="NZ_CP116221.1"/>
</dbReference>
<evidence type="ECO:0000313" key="5">
    <source>
        <dbReference type="Proteomes" id="UP001202717"/>
    </source>
</evidence>
<gene>
    <name evidence="4" type="ORF">MUN68_007300</name>
</gene>
<evidence type="ECO:0000313" key="4">
    <source>
        <dbReference type="EMBL" id="WCO03298.1"/>
    </source>
</evidence>
<dbReference type="GO" id="GO:0003755">
    <property type="term" value="F:peptidyl-prolyl cis-trans isomerase activity"/>
    <property type="evidence" value="ECO:0007669"/>
    <property type="project" value="UniProtKB-EC"/>
</dbReference>
<dbReference type="Gene3D" id="3.10.50.40">
    <property type="match status" value="1"/>
</dbReference>
<protein>
    <submittedName>
        <fullName evidence="4">Peptidylprolyl isomerase</fullName>
        <ecNumber evidence="4">5.2.1.8</ecNumber>
    </submittedName>
</protein>
<proteinExistence type="predicted"/>
<accession>A0ABY7S2D8</accession>
<feature type="chain" id="PRO_5045505005" evidence="2">
    <location>
        <begin position="20"/>
        <end position="212"/>
    </location>
</feature>
<dbReference type="InterPro" id="IPR046357">
    <property type="entry name" value="PPIase_dom_sf"/>
</dbReference>
<sequence>MLKNILLLLVFVTTSICFSQNNFESELDSIQTLDEAKIYVKKNKSLKGKVITFNKEKHHTQIADELFRLAKGSKKVYKTDMEKTYYKVVDKNEIPYQKLSYIYLDGKEKSMEEINILRHNIIAKYRNGFRFEDLAKLYSMDTNAKRGGDLGWVTQGDLHPDFEAHVLDNSHEVNDIFTVDIPKQQWYYVILKTEGTKFIEEIKVLKVTEPVK</sequence>
<feature type="signal peptide" evidence="2">
    <location>
        <begin position="1"/>
        <end position="19"/>
    </location>
</feature>
<dbReference type="PROSITE" id="PS50198">
    <property type="entry name" value="PPIC_PPIASE_2"/>
    <property type="match status" value="1"/>
</dbReference>
<evidence type="ECO:0000259" key="3">
    <source>
        <dbReference type="PROSITE" id="PS50198"/>
    </source>
</evidence>
<dbReference type="Pfam" id="PF13616">
    <property type="entry name" value="Rotamase_3"/>
    <property type="match status" value="1"/>
</dbReference>
<keyword evidence="5" id="KW-1185">Reference proteome</keyword>
<dbReference type="SUPFAM" id="SSF54534">
    <property type="entry name" value="FKBP-like"/>
    <property type="match status" value="1"/>
</dbReference>
<reference evidence="4 5" key="1">
    <citation type="submission" date="2023-01" db="EMBL/GenBank/DDBJ databases">
        <title>Psychroserpens ponticola sp. nov., isolated from seawater.</title>
        <authorList>
            <person name="Kristyanto S."/>
            <person name="Jung J."/>
            <person name="Kim J.M."/>
            <person name="Jeon C.O."/>
        </authorList>
    </citation>
    <scope>NUCLEOTIDE SEQUENCE [LARGE SCALE GENOMIC DNA]</scope>
    <source>
        <strain evidence="4 5">MSW6</strain>
    </source>
</reference>
<evidence type="ECO:0000256" key="2">
    <source>
        <dbReference type="SAM" id="SignalP"/>
    </source>
</evidence>
<dbReference type="Proteomes" id="UP001202717">
    <property type="component" value="Chromosome"/>
</dbReference>
<keyword evidence="1 4" id="KW-0413">Isomerase</keyword>